<feature type="region of interest" description="Disordered" evidence="1">
    <location>
        <begin position="1"/>
        <end position="26"/>
    </location>
</feature>
<accession>G4RAU6</accession>
<protein>
    <submittedName>
        <fullName evidence="2">Type IV secretory pathway, VirD2 components (Relaxase)</fullName>
    </submittedName>
</protein>
<feature type="region of interest" description="Disordered" evidence="1">
    <location>
        <begin position="40"/>
        <end position="60"/>
    </location>
</feature>
<gene>
    <name evidence="2" type="ordered locus">KKY_3598</name>
</gene>
<dbReference type="HOGENOM" id="CLU_027492_1_0_5"/>
<evidence type="ECO:0000256" key="1">
    <source>
        <dbReference type="SAM" id="MobiDB-lite"/>
    </source>
</evidence>
<reference evidence="2 3" key="1">
    <citation type="journal article" date="2012" name="J. Bacteriol.">
        <title>Complete genome sequence of Pelagibacterium halotolerans B2T.</title>
        <authorList>
            <person name="Huo Y.Y."/>
            <person name="Cheng H."/>
            <person name="Han X.F."/>
            <person name="Jiang X.W."/>
            <person name="Sun C."/>
            <person name="Zhang X.Q."/>
            <person name="Zhu X.F."/>
            <person name="Liu Y.F."/>
            <person name="Li P.F."/>
            <person name="Ni P.X."/>
            <person name="Wu M."/>
        </authorList>
    </citation>
    <scope>NUCLEOTIDE SEQUENCE [LARGE SCALE GENOMIC DNA]</scope>
    <source>
        <strain evidence="3">DSM 22347 / JCM 15775 / CGMCC 1.7692 / B2</strain>
    </source>
</reference>
<organism evidence="2 3">
    <name type="scientific">Pelagibacterium halotolerans (strain DSM 22347 / JCM 15775 / CGMCC 1.7692 / B2)</name>
    <dbReference type="NCBI Taxonomy" id="1082931"/>
    <lineage>
        <taxon>Bacteria</taxon>
        <taxon>Pseudomonadati</taxon>
        <taxon>Pseudomonadota</taxon>
        <taxon>Alphaproteobacteria</taxon>
        <taxon>Hyphomicrobiales</taxon>
        <taxon>Devosiaceae</taxon>
        <taxon>Pelagibacterium</taxon>
    </lineage>
</organism>
<proteinExistence type="predicted"/>
<dbReference type="AlphaFoldDB" id="G4RAU6"/>
<dbReference type="eggNOG" id="COG3843">
    <property type="taxonomic scope" value="Bacteria"/>
</dbReference>
<dbReference type="PATRIC" id="fig|1082931.4.peg.3546"/>
<evidence type="ECO:0000313" key="2">
    <source>
        <dbReference type="EMBL" id="AEQ53582.1"/>
    </source>
</evidence>
<dbReference type="STRING" id="1082931.KKY_3598"/>
<keyword evidence="3" id="KW-1185">Reference proteome</keyword>
<sequence>MSDRDNDLRIRPGRIRNRGTSPRKAQSFVGQVMGAARKAGHTGYKLNGSKARGRSSQFGRGRFAGAARGLSRTQRRVVVKARVVRHRGARFRSAPLTKHIAYLKREGVTRDGRDAGMFSAETDSVDDRTFAERCDEDRHHFRFIVSPEDADRLEDIRAFTRDLMKQAERDLGTRLDWIGVDHWNTDNPHVHVLVRGRVENGKDLVISRDYISRGLRGRAETLVELELGPRSEREIAAGLQAEVTAERWTGLDRALQGLADDGAGVADLRPGAPEPRDSELRKLLIGRAQTLERLGLADRLDPAVWSLKPGAEQTLRDLAERGDIIKTMHRAMGGGRERAQADFAIEAAPDTPVLGRLVERGLHDELSGEAYAVIDAVDGRVHHLRFHDLDAAGDTPEGGIVETRVWRSGDSDRQRMALVGRSDLNLEAQIGANGATWLDRLQLARDQAPLSMDGFGAEVREALERRGDHLIAEGLATRNGRRITFARDLLKTLRERELDATAAKIEAETGLPRRKSAEGERITGTYRQRLDLASGRFAMVDDGLGFELVPWKPQLERHLSQTVSGTMTPGGGIDWSLGRKRGLSL</sequence>
<evidence type="ECO:0000313" key="3">
    <source>
        <dbReference type="Proteomes" id="UP000008850"/>
    </source>
</evidence>
<dbReference type="Proteomes" id="UP000008850">
    <property type="component" value="Chromosome"/>
</dbReference>
<dbReference type="RefSeq" id="WP_014132726.1">
    <property type="nucleotide sequence ID" value="NC_016078.1"/>
</dbReference>
<dbReference type="KEGG" id="phl:KKY_3598"/>
<name>G4RAU6_PELHB</name>
<dbReference type="EMBL" id="CP003075">
    <property type="protein sequence ID" value="AEQ53582.1"/>
    <property type="molecule type" value="Genomic_DNA"/>
</dbReference>
<dbReference type="Pfam" id="PF11843">
    <property type="entry name" value="DUF3363"/>
    <property type="match status" value="2"/>
</dbReference>
<feature type="compositionally biased region" description="Basic and acidic residues" evidence="1">
    <location>
        <begin position="1"/>
        <end position="10"/>
    </location>
</feature>
<dbReference type="InterPro" id="IPR021795">
    <property type="entry name" value="DUF3363"/>
</dbReference>